<feature type="non-terminal residue" evidence="1">
    <location>
        <position position="1"/>
    </location>
</feature>
<gene>
    <name evidence="1" type="ORF">S01H1_22558</name>
</gene>
<proteinExistence type="predicted"/>
<protein>
    <submittedName>
        <fullName evidence="1">Uncharacterized protein</fullName>
    </submittedName>
</protein>
<dbReference type="AlphaFoldDB" id="X0TNZ3"/>
<comment type="caution">
    <text evidence="1">The sequence shown here is derived from an EMBL/GenBank/DDBJ whole genome shotgun (WGS) entry which is preliminary data.</text>
</comment>
<evidence type="ECO:0000313" key="1">
    <source>
        <dbReference type="EMBL" id="GAF89867.1"/>
    </source>
</evidence>
<accession>X0TNZ3</accession>
<name>X0TNZ3_9ZZZZ</name>
<sequence>ERADFYDNWAKENNGSLLGVRRAWSKRVNSVPLLKRVGTKVHHFYQFKDQVMQLNKEAFRDATRKEIDAEIERQWKEGK</sequence>
<organism evidence="1">
    <name type="scientific">marine sediment metagenome</name>
    <dbReference type="NCBI Taxonomy" id="412755"/>
    <lineage>
        <taxon>unclassified sequences</taxon>
        <taxon>metagenomes</taxon>
        <taxon>ecological metagenomes</taxon>
    </lineage>
</organism>
<reference evidence="1" key="1">
    <citation type="journal article" date="2014" name="Front. Microbiol.">
        <title>High frequency of phylogenetically diverse reductive dehalogenase-homologous genes in deep subseafloor sedimentary metagenomes.</title>
        <authorList>
            <person name="Kawai M."/>
            <person name="Futagami T."/>
            <person name="Toyoda A."/>
            <person name="Takaki Y."/>
            <person name="Nishi S."/>
            <person name="Hori S."/>
            <person name="Arai W."/>
            <person name="Tsubouchi T."/>
            <person name="Morono Y."/>
            <person name="Uchiyama I."/>
            <person name="Ito T."/>
            <person name="Fujiyama A."/>
            <person name="Inagaki F."/>
            <person name="Takami H."/>
        </authorList>
    </citation>
    <scope>NUCLEOTIDE SEQUENCE</scope>
    <source>
        <strain evidence="1">Expedition CK06-06</strain>
    </source>
</reference>
<dbReference type="EMBL" id="BARS01012759">
    <property type="protein sequence ID" value="GAF89867.1"/>
    <property type="molecule type" value="Genomic_DNA"/>
</dbReference>